<proteinExistence type="predicted"/>
<dbReference type="AlphaFoldDB" id="A0A3N9XJP5"/>
<dbReference type="Proteomes" id="UP000266889">
    <property type="component" value="Unassembled WGS sequence"/>
</dbReference>
<keyword evidence="4" id="KW-1185">Reference proteome</keyword>
<protein>
    <submittedName>
        <fullName evidence="3">Uncharacterized protein</fullName>
    </submittedName>
</protein>
<reference evidence="3 4" key="1">
    <citation type="submission" date="2018-05" db="EMBL/GenBank/DDBJ databases">
        <title>Micromonospora from Atacama Desert.</title>
        <authorList>
            <person name="Carro L."/>
            <person name="Goodfellow M."/>
            <person name="Klenk H.-P."/>
        </authorList>
    </citation>
    <scope>NUCLEOTIDE SEQUENCE [LARGE SCALE GENOMIC DNA]</scope>
    <source>
        <strain evidence="3 4">LB32</strain>
    </source>
</reference>
<evidence type="ECO:0000259" key="1">
    <source>
        <dbReference type="Pfam" id="PF18476"/>
    </source>
</evidence>
<evidence type="ECO:0000313" key="4">
    <source>
        <dbReference type="Proteomes" id="UP000266889"/>
    </source>
</evidence>
<feature type="domain" description="PIN like" evidence="1">
    <location>
        <begin position="27"/>
        <end position="254"/>
    </location>
</feature>
<dbReference type="Pfam" id="PF24698">
    <property type="entry name" value="DUF7662"/>
    <property type="match status" value="1"/>
</dbReference>
<name>A0A3N9XJP5_9ACTN</name>
<organism evidence="3 4">
    <name type="scientific">Micromonospora arida</name>
    <dbReference type="NCBI Taxonomy" id="2203715"/>
    <lineage>
        <taxon>Bacteria</taxon>
        <taxon>Bacillati</taxon>
        <taxon>Actinomycetota</taxon>
        <taxon>Actinomycetes</taxon>
        <taxon>Micromonosporales</taxon>
        <taxon>Micromonosporaceae</taxon>
        <taxon>Micromonospora</taxon>
    </lineage>
</organism>
<evidence type="ECO:0000259" key="2">
    <source>
        <dbReference type="Pfam" id="PF24698"/>
    </source>
</evidence>
<feature type="domain" description="DUF7662" evidence="2">
    <location>
        <begin position="427"/>
        <end position="498"/>
    </location>
</feature>
<dbReference type="OrthoDB" id="9182727at2"/>
<dbReference type="InterPro" id="IPR056079">
    <property type="entry name" value="DUF7662"/>
</dbReference>
<accession>A0A3N9XJP5</accession>
<evidence type="ECO:0000313" key="3">
    <source>
        <dbReference type="EMBL" id="RQX07593.1"/>
    </source>
</evidence>
<dbReference type="RefSeq" id="WP_124858712.1">
    <property type="nucleotide sequence ID" value="NZ_JBEXYX010000016.1"/>
</dbReference>
<dbReference type="EMBL" id="QGSY01000217">
    <property type="protein sequence ID" value="RQX07593.1"/>
    <property type="molecule type" value="Genomic_DNA"/>
</dbReference>
<dbReference type="Pfam" id="PF18476">
    <property type="entry name" value="PIN_8"/>
    <property type="match status" value="1"/>
</dbReference>
<gene>
    <name evidence="3" type="ORF">DLJ58_20905</name>
</gene>
<dbReference type="InterPro" id="IPR041578">
    <property type="entry name" value="PIN_8"/>
</dbReference>
<sequence length="503" mass="56077">MAGLFDGFEGYRVVADAERRSALTSALVAVDANVLLNLYRYNARTTNDLLAIFERLGDRLVVPHQAVREFHRNRLSAIGNPEQATTEARNGLDKSRHGAARALDVWSKKVALDESELRQLHSEIEQVFRRLQDVVDRAAPDRVHPTTPTEDDPVLRRLTELLDGKVLARPDDERWNELITQGNKRVEDEVPPGYLDVEKGEQFPEGASGDFLVYIQACVEAKARDLDLLIVTNDEKEDWWWRRGAELIGPRREMTEEFFALASRRLYLMRPSDLLVLSDALDLTVDPESAKDADTSRADIEDLGKWTVEAVDTLLERLRGEGRRGLADVIVEAARQGGTLGRDAVYALCGYDEDRLLVGFTRPTARIAGDLQAEELLPATVRPMLTPLYRGPGRLYALRVPPEVVAMFGSDETTVDDAIEPDGAGKYAPLTDYLQELADDSATMTFAELEGLLAAPLAPSARKYPQYWYSPANSLGKAVDAAGFKARLVRLKAETVEFARRTT</sequence>
<comment type="caution">
    <text evidence="3">The sequence shown here is derived from an EMBL/GenBank/DDBJ whole genome shotgun (WGS) entry which is preliminary data.</text>
</comment>